<dbReference type="Proteomes" id="UP000473681">
    <property type="component" value="Unassembled WGS sequence"/>
</dbReference>
<comment type="caution">
    <text evidence="1">The sequence shown here is derived from an EMBL/GenBank/DDBJ whole genome shotgun (WGS) entry which is preliminary data.</text>
</comment>
<reference evidence="3 4" key="1">
    <citation type="submission" date="2019-04" db="EMBL/GenBank/DDBJ databases">
        <title>Genome sequencing of Clostridium botulinum Groups I-IV and Clostridium butyricum.</title>
        <authorList>
            <person name="Brunt J."/>
            <person name="Van Vliet A.H.M."/>
            <person name="Stringer S.C."/>
            <person name="Carter A.T."/>
            <person name="Peck M.W."/>
        </authorList>
    </citation>
    <scope>NUCLEOTIDE SEQUENCE [LARGE SCALE GENOMIC DNA]</scope>
    <source>
        <strain evidence="1 4">1605</strain>
        <strain evidence="2 3">CB-K-33E</strain>
    </source>
</reference>
<gene>
    <name evidence="1" type="ORF">FC774_11100</name>
    <name evidence="2" type="ORF">FDB51_02690</name>
</gene>
<proteinExistence type="predicted"/>
<dbReference type="EMBL" id="SWVK01000003">
    <property type="protein sequence ID" value="NFN34048.1"/>
    <property type="molecule type" value="Genomic_DNA"/>
</dbReference>
<dbReference type="AlphaFoldDB" id="A0A0M1LVP1"/>
<evidence type="ECO:0000313" key="1">
    <source>
        <dbReference type="EMBL" id="NFF88413.1"/>
    </source>
</evidence>
<protein>
    <submittedName>
        <fullName evidence="1">Uncharacterized protein</fullName>
    </submittedName>
</protein>
<organism evidence="1 4">
    <name type="scientific">Clostridium botulinum</name>
    <dbReference type="NCBI Taxonomy" id="1491"/>
    <lineage>
        <taxon>Bacteria</taxon>
        <taxon>Bacillati</taxon>
        <taxon>Bacillota</taxon>
        <taxon>Clostridia</taxon>
        <taxon>Eubacteriales</taxon>
        <taxon>Clostridiaceae</taxon>
        <taxon>Clostridium</taxon>
    </lineage>
</organism>
<name>A0A0M1LVP1_CLOBO</name>
<accession>A0A0M1LVP1</accession>
<dbReference type="Proteomes" id="UP000476820">
    <property type="component" value="Unassembled WGS sequence"/>
</dbReference>
<sequence>MDMLNGEVNYVYEIKYNKESTNKNNRCLVKSKIKPEGMCDLILYIQYKYKSIIPQSDLTEYEVKEVLVNCYEAECINNLNVDEIIYLQDNFKRLCNKDKGKKIIDKISRYEVKGLIGELQKIVYLAIEMWR</sequence>
<evidence type="ECO:0000313" key="2">
    <source>
        <dbReference type="EMBL" id="NFN34048.1"/>
    </source>
</evidence>
<dbReference type="RefSeq" id="WP_053342287.1">
    <property type="nucleotide sequence ID" value="NZ_LFPA01000142.1"/>
</dbReference>
<evidence type="ECO:0000313" key="4">
    <source>
        <dbReference type="Proteomes" id="UP000476820"/>
    </source>
</evidence>
<evidence type="ECO:0000313" key="3">
    <source>
        <dbReference type="Proteomes" id="UP000473681"/>
    </source>
</evidence>
<dbReference type="EMBL" id="SWOV01000029">
    <property type="protein sequence ID" value="NFF88413.1"/>
    <property type="molecule type" value="Genomic_DNA"/>
</dbReference>
<dbReference type="OrthoDB" id="9940938at2"/>